<feature type="domain" description="EGF-like" evidence="1">
    <location>
        <begin position="43"/>
        <end position="80"/>
    </location>
</feature>
<accession>A0A8S1P8H7</accession>
<sequence>MSILYRKKISFRVFNSGFCQCLPGYYDDGISFNCKNCQIQCLTCQNTADYCTTCITTRYLEGNICKCDQIFFDNKLEKCSKCDQNCYYCTIDLKNCIECDQSQMRLLDNVTQTCICKPGTTDINFEYQICDITCQTCQNSITNCTSCKILRLLFNNQYSYIAQMIKSVYFVIKLFLHVSTEMIIVDQNRIFKTGNMCICQDGYYEESITLSCKQCDQSCLTCKISPTYCLTCDASYYQQQQNQIFLCSEWKVFKLLIKSQFGCLEQMFLFKRFLFNTFKIYFDPDAQMDIMKLIQKNVHVKLQIILRMRFKLVLNNNNQCNCLDGYYYIGIEMCQLCNLYCNTCYMSSTKCAQCNLTKFFRLLNLNQFFCQNGYYDNGLIICEKRSNQCLACKGKGDYCTSCDPNQNRIDQSVINKCPCSSGFYQDEYENCQRCYLKCQTCNQSKENCINCSYSITSNRQSISQNCICKDGQFDDGIQLDCQKCSTRCKYCLESSTHCLTCFSNLRDTPPICNCKLGFFEKSAQNCEQCENQCLTFEKTPTNCLICKVECDFFQCKICKDSSLNCIICKGDSINIPKCECPEGFQDDLKNESCQVCDGLCKTCNVDGCLSCNSNKILPPEMSCDQPPNSVSHPETP</sequence>
<reference evidence="2" key="1">
    <citation type="submission" date="2021-01" db="EMBL/GenBank/DDBJ databases">
        <authorList>
            <consortium name="Genoscope - CEA"/>
            <person name="William W."/>
        </authorList>
    </citation>
    <scope>NUCLEOTIDE SEQUENCE</scope>
</reference>
<keyword evidence="3" id="KW-1185">Reference proteome</keyword>
<dbReference type="Proteomes" id="UP000688137">
    <property type="component" value="Unassembled WGS sequence"/>
</dbReference>
<feature type="domain" description="EGF-like" evidence="1">
    <location>
        <begin position="557"/>
        <end position="594"/>
    </location>
</feature>
<proteinExistence type="predicted"/>
<organism evidence="2 3">
    <name type="scientific">Paramecium primaurelia</name>
    <dbReference type="NCBI Taxonomy" id="5886"/>
    <lineage>
        <taxon>Eukaryota</taxon>
        <taxon>Sar</taxon>
        <taxon>Alveolata</taxon>
        <taxon>Ciliophora</taxon>
        <taxon>Intramacronucleata</taxon>
        <taxon>Oligohymenophorea</taxon>
        <taxon>Peniculida</taxon>
        <taxon>Parameciidae</taxon>
        <taxon>Paramecium</taxon>
    </lineage>
</organism>
<dbReference type="PANTHER" id="PTHR15332:SF175">
    <property type="entry name" value="PROPROTEIN CONVERTASE SUBTILISIN_KEXIN TYPE 5-LIKE"/>
    <property type="match status" value="1"/>
</dbReference>
<evidence type="ECO:0000313" key="3">
    <source>
        <dbReference type="Proteomes" id="UP000688137"/>
    </source>
</evidence>
<feature type="domain" description="EGF-like" evidence="1">
    <location>
        <begin position="490"/>
        <end position="527"/>
    </location>
</feature>
<protein>
    <recommendedName>
        <fullName evidence="1">EGF-like domain-containing protein</fullName>
    </recommendedName>
</protein>
<dbReference type="InterPro" id="IPR000742">
    <property type="entry name" value="EGF"/>
</dbReference>
<dbReference type="EMBL" id="CAJJDM010000112">
    <property type="protein sequence ID" value="CAD8099452.1"/>
    <property type="molecule type" value="Genomic_DNA"/>
</dbReference>
<dbReference type="SMART" id="SM00261">
    <property type="entry name" value="FU"/>
    <property type="match status" value="7"/>
</dbReference>
<dbReference type="SMART" id="SM00181">
    <property type="entry name" value="EGF"/>
    <property type="match status" value="4"/>
</dbReference>
<gene>
    <name evidence="2" type="ORF">PPRIM_AZ9-3.1.T1090161</name>
</gene>
<name>A0A8S1P8H7_PARPR</name>
<evidence type="ECO:0000313" key="2">
    <source>
        <dbReference type="EMBL" id="CAD8099452.1"/>
    </source>
</evidence>
<dbReference type="InterPro" id="IPR006212">
    <property type="entry name" value="Furin_repeat"/>
</dbReference>
<dbReference type="AlphaFoldDB" id="A0A8S1P8H7"/>
<comment type="caution">
    <text evidence="2">The sequence shown here is derived from an EMBL/GenBank/DDBJ whole genome shotgun (WGS) entry which is preliminary data.</text>
</comment>
<dbReference type="PANTHER" id="PTHR15332">
    <property type="entry name" value="PROPROTEIN CONVERTASE SUBTILISIN_KEXIN TYPE 5-LIKE"/>
    <property type="match status" value="1"/>
</dbReference>
<dbReference type="OMA" id="NCEQCEN"/>
<feature type="domain" description="EGF-like" evidence="1">
    <location>
        <begin position="391"/>
        <end position="432"/>
    </location>
</feature>
<evidence type="ECO:0000259" key="1">
    <source>
        <dbReference type="SMART" id="SM00181"/>
    </source>
</evidence>